<gene>
    <name evidence="2" type="ORF">CC86DRAFT_104221</name>
</gene>
<proteinExistence type="predicted"/>
<feature type="region of interest" description="Disordered" evidence="1">
    <location>
        <begin position="38"/>
        <end position="67"/>
    </location>
</feature>
<dbReference type="Proteomes" id="UP000799424">
    <property type="component" value="Unassembled WGS sequence"/>
</dbReference>
<dbReference type="AlphaFoldDB" id="A0A6A6ZJZ5"/>
<evidence type="ECO:0000256" key="1">
    <source>
        <dbReference type="SAM" id="MobiDB-lite"/>
    </source>
</evidence>
<evidence type="ECO:0000313" key="2">
    <source>
        <dbReference type="EMBL" id="KAF2821422.1"/>
    </source>
</evidence>
<dbReference type="EMBL" id="MU006237">
    <property type="protein sequence ID" value="KAF2821422.1"/>
    <property type="molecule type" value="Genomic_DNA"/>
</dbReference>
<protein>
    <submittedName>
        <fullName evidence="2">Uncharacterized protein</fullName>
    </submittedName>
</protein>
<keyword evidence="3" id="KW-1185">Reference proteome</keyword>
<reference evidence="2" key="1">
    <citation type="journal article" date="2020" name="Stud. Mycol.">
        <title>101 Dothideomycetes genomes: a test case for predicting lifestyles and emergence of pathogens.</title>
        <authorList>
            <person name="Haridas S."/>
            <person name="Albert R."/>
            <person name="Binder M."/>
            <person name="Bloem J."/>
            <person name="Labutti K."/>
            <person name="Salamov A."/>
            <person name="Andreopoulos B."/>
            <person name="Baker S."/>
            <person name="Barry K."/>
            <person name="Bills G."/>
            <person name="Bluhm B."/>
            <person name="Cannon C."/>
            <person name="Castanera R."/>
            <person name="Culley D."/>
            <person name="Daum C."/>
            <person name="Ezra D."/>
            <person name="Gonzalez J."/>
            <person name="Henrissat B."/>
            <person name="Kuo A."/>
            <person name="Liang C."/>
            <person name="Lipzen A."/>
            <person name="Lutzoni F."/>
            <person name="Magnuson J."/>
            <person name="Mondo S."/>
            <person name="Nolan M."/>
            <person name="Ohm R."/>
            <person name="Pangilinan J."/>
            <person name="Park H.-J."/>
            <person name="Ramirez L."/>
            <person name="Alfaro M."/>
            <person name="Sun H."/>
            <person name="Tritt A."/>
            <person name="Yoshinaga Y."/>
            <person name="Zwiers L.-H."/>
            <person name="Turgeon B."/>
            <person name="Goodwin S."/>
            <person name="Spatafora J."/>
            <person name="Crous P."/>
            <person name="Grigoriev I."/>
        </authorList>
    </citation>
    <scope>NUCLEOTIDE SEQUENCE</scope>
    <source>
        <strain evidence="2">CBS 113818</strain>
    </source>
</reference>
<organism evidence="2 3">
    <name type="scientific">Ophiobolus disseminans</name>
    <dbReference type="NCBI Taxonomy" id="1469910"/>
    <lineage>
        <taxon>Eukaryota</taxon>
        <taxon>Fungi</taxon>
        <taxon>Dikarya</taxon>
        <taxon>Ascomycota</taxon>
        <taxon>Pezizomycotina</taxon>
        <taxon>Dothideomycetes</taxon>
        <taxon>Pleosporomycetidae</taxon>
        <taxon>Pleosporales</taxon>
        <taxon>Pleosporineae</taxon>
        <taxon>Phaeosphaeriaceae</taxon>
        <taxon>Ophiobolus</taxon>
    </lineage>
</organism>
<sequence length="99" mass="11161">MTSNQYNDANATTRQSQLSHVASTRNFTSNPQFYIQSNSHAHMSHTTARDRPGRSSRLRFPTSSTHALPSRYFNIPPLLRTLDKETPSDLEKDLGSGRV</sequence>
<name>A0A6A6ZJZ5_9PLEO</name>
<accession>A0A6A6ZJZ5</accession>
<evidence type="ECO:0000313" key="3">
    <source>
        <dbReference type="Proteomes" id="UP000799424"/>
    </source>
</evidence>